<dbReference type="PANTHER" id="PTHR34979:SF1">
    <property type="entry name" value="INNER MEMBRANE PROTEIN YGAZ"/>
    <property type="match status" value="1"/>
</dbReference>
<keyword evidence="4" id="KW-1003">Cell membrane</keyword>
<protein>
    <submittedName>
        <fullName evidence="9">AzlC family ABC transporter permease</fullName>
    </submittedName>
</protein>
<feature type="transmembrane region" description="Helical" evidence="8">
    <location>
        <begin position="159"/>
        <end position="179"/>
    </location>
</feature>
<proteinExistence type="inferred from homology"/>
<feature type="transmembrane region" description="Helical" evidence="8">
    <location>
        <begin position="207"/>
        <end position="224"/>
    </location>
</feature>
<evidence type="ECO:0000256" key="8">
    <source>
        <dbReference type="SAM" id="Phobius"/>
    </source>
</evidence>
<evidence type="ECO:0000256" key="2">
    <source>
        <dbReference type="ARBA" id="ARBA00010735"/>
    </source>
</evidence>
<feature type="transmembrane region" description="Helical" evidence="8">
    <location>
        <begin position="67"/>
        <end position="91"/>
    </location>
</feature>
<dbReference type="PANTHER" id="PTHR34979">
    <property type="entry name" value="INNER MEMBRANE PROTEIN YGAZ"/>
    <property type="match status" value="1"/>
</dbReference>
<comment type="caution">
    <text evidence="9">The sequence shown here is derived from an EMBL/GenBank/DDBJ whole genome shotgun (WGS) entry which is preliminary data.</text>
</comment>
<comment type="subcellular location">
    <subcellularLocation>
        <location evidence="1">Cell membrane</location>
        <topology evidence="1">Multi-pass membrane protein</topology>
    </subcellularLocation>
</comment>
<dbReference type="RefSeq" id="WP_371385395.1">
    <property type="nucleotide sequence ID" value="NZ_JBGLYH010000006.1"/>
</dbReference>
<keyword evidence="5 8" id="KW-0812">Transmembrane</keyword>
<evidence type="ECO:0000256" key="6">
    <source>
        <dbReference type="ARBA" id="ARBA00022989"/>
    </source>
</evidence>
<evidence type="ECO:0000256" key="5">
    <source>
        <dbReference type="ARBA" id="ARBA00022692"/>
    </source>
</evidence>
<name>A0ABV4K228_9BACT</name>
<keyword evidence="3" id="KW-0813">Transport</keyword>
<dbReference type="EMBL" id="JBGLYH010000006">
    <property type="protein sequence ID" value="MEZ7195852.1"/>
    <property type="molecule type" value="Genomic_DNA"/>
</dbReference>
<comment type="similarity">
    <text evidence="2">Belongs to the AzlC family.</text>
</comment>
<keyword evidence="7 8" id="KW-0472">Membrane</keyword>
<keyword evidence="6 8" id="KW-1133">Transmembrane helix</keyword>
<feature type="transmembrane region" description="Helical" evidence="8">
    <location>
        <begin position="133"/>
        <end position="153"/>
    </location>
</feature>
<reference evidence="9 10" key="1">
    <citation type="submission" date="2024-08" db="EMBL/GenBank/DDBJ databases">
        <title>Sulfate-reducing bacteria isolated from formation water of the oil field in Kazakhstan and description of Pseudodesulfovibrio sp.</title>
        <authorList>
            <person name="Bidzhieva S.K."/>
            <person name="Tourova T.P."/>
            <person name="Grouzdev D.S."/>
            <person name="Beletsky A.V."/>
            <person name="Sokolova D.S."/>
            <person name="Samigullina S.R."/>
            <person name="Poltaraus A.B."/>
            <person name="Avtukh A.N."/>
            <person name="Tereshina V.M."/>
            <person name="Zhaparov N.S."/>
            <person name="Mardanov A.V."/>
            <person name="Nazina T.N."/>
        </authorList>
    </citation>
    <scope>NUCLEOTIDE SEQUENCE [LARGE SCALE GENOMIC DNA]</scope>
    <source>
        <strain evidence="9 10">9FUS</strain>
    </source>
</reference>
<dbReference type="Pfam" id="PF03591">
    <property type="entry name" value="AzlC"/>
    <property type="match status" value="1"/>
</dbReference>
<keyword evidence="10" id="KW-1185">Reference proteome</keyword>
<organism evidence="9 10">
    <name type="scientific">Pseudodesulfovibrio karagichevae</name>
    <dbReference type="NCBI Taxonomy" id="3239305"/>
    <lineage>
        <taxon>Bacteria</taxon>
        <taxon>Pseudomonadati</taxon>
        <taxon>Thermodesulfobacteriota</taxon>
        <taxon>Desulfovibrionia</taxon>
        <taxon>Desulfovibrionales</taxon>
        <taxon>Desulfovibrionaceae</taxon>
    </lineage>
</organism>
<evidence type="ECO:0000256" key="3">
    <source>
        <dbReference type="ARBA" id="ARBA00022448"/>
    </source>
</evidence>
<evidence type="ECO:0000313" key="9">
    <source>
        <dbReference type="EMBL" id="MEZ7195852.1"/>
    </source>
</evidence>
<dbReference type="Proteomes" id="UP001568698">
    <property type="component" value="Unassembled WGS sequence"/>
</dbReference>
<dbReference type="InterPro" id="IPR011606">
    <property type="entry name" value="Brnchd-chn_aa_trnsp_permease"/>
</dbReference>
<sequence length="231" mass="24235">MNDIRHSFLSGARDSIPILLGMVPFGLICGAVSVGAGMSPWGALGFTWAINAGASQLAALQLMEHHASLAVVILTGLIINLRFFMYSASIAPHLKSMPLPGRALLGFILSDQAYALSIARFSRDDKTEISKPFYYLGVGLAIWGSYSIGAVLGASVGTFIPPAWDLGFAVPLTFIAVVVPAIKDRPTTLAALAAGAVAWFADGLPYNLGLMAGAVTGILLGYAAERRLARD</sequence>
<evidence type="ECO:0000256" key="1">
    <source>
        <dbReference type="ARBA" id="ARBA00004651"/>
    </source>
</evidence>
<evidence type="ECO:0000256" key="7">
    <source>
        <dbReference type="ARBA" id="ARBA00023136"/>
    </source>
</evidence>
<evidence type="ECO:0000256" key="4">
    <source>
        <dbReference type="ARBA" id="ARBA00022475"/>
    </source>
</evidence>
<accession>A0ABV4K228</accession>
<feature type="transmembrane region" description="Helical" evidence="8">
    <location>
        <begin position="16"/>
        <end position="35"/>
    </location>
</feature>
<gene>
    <name evidence="9" type="ORF">AB6M95_03755</name>
</gene>
<evidence type="ECO:0000313" key="10">
    <source>
        <dbReference type="Proteomes" id="UP001568698"/>
    </source>
</evidence>